<keyword evidence="1" id="KW-0929">Antimicrobial</keyword>
<evidence type="ECO:0000256" key="3">
    <source>
        <dbReference type="ARBA" id="ARBA00023048"/>
    </source>
</evidence>
<comment type="caution">
    <text evidence="7">The sequence shown here is derived from an EMBL/GenBank/DDBJ whole genome shotgun (WGS) entry which is preliminary data.</text>
</comment>
<name>A0ABY0Z269_9PSED</name>
<keyword evidence="8" id="KW-1185">Reference proteome</keyword>
<protein>
    <submittedName>
        <fullName evidence="7">S-type Pyocin</fullName>
    </submittedName>
</protein>
<dbReference type="InterPro" id="IPR036725">
    <property type="entry name" value="ColE3_ribonuclease_sf"/>
</dbReference>
<dbReference type="SUPFAM" id="SSF69369">
    <property type="entry name" value="Cloacin translocation domain"/>
    <property type="match status" value="1"/>
</dbReference>
<dbReference type="InterPro" id="IPR016128">
    <property type="entry name" value="Pyosin/cloacin_T_dom"/>
</dbReference>
<accession>A0ABY0Z269</accession>
<evidence type="ECO:0000313" key="7">
    <source>
        <dbReference type="EMBL" id="SEE20830.1"/>
    </source>
</evidence>
<dbReference type="InterPro" id="IPR009105">
    <property type="entry name" value="Colicin_E3_ribonuclease"/>
</dbReference>
<reference evidence="7 8" key="1">
    <citation type="submission" date="2016-10" db="EMBL/GenBank/DDBJ databases">
        <authorList>
            <person name="Varghese N."/>
            <person name="Submissions S."/>
        </authorList>
    </citation>
    <scope>NUCLEOTIDE SEQUENCE [LARGE SCALE GENOMIC DNA]</scope>
    <source>
        <strain evidence="7 8">BS3780</strain>
    </source>
</reference>
<proteinExistence type="predicted"/>
<evidence type="ECO:0000259" key="5">
    <source>
        <dbReference type="Pfam" id="PF06958"/>
    </source>
</evidence>
<dbReference type="EMBL" id="FNTT01000002">
    <property type="protein sequence ID" value="SEE20830.1"/>
    <property type="molecule type" value="Genomic_DNA"/>
</dbReference>
<keyword evidence="3" id="KW-0078">Bacteriocin</keyword>
<feature type="region of interest" description="Disordered" evidence="4">
    <location>
        <begin position="390"/>
        <end position="409"/>
    </location>
</feature>
<evidence type="ECO:0000313" key="8">
    <source>
        <dbReference type="Proteomes" id="UP000183915"/>
    </source>
</evidence>
<organism evidence="7 8">
    <name type="scientific">Pseudomonas kilonensis</name>
    <dbReference type="NCBI Taxonomy" id="132476"/>
    <lineage>
        <taxon>Bacteria</taxon>
        <taxon>Pseudomonadati</taxon>
        <taxon>Pseudomonadota</taxon>
        <taxon>Gammaproteobacteria</taxon>
        <taxon>Pseudomonadales</taxon>
        <taxon>Pseudomonadaceae</taxon>
        <taxon>Pseudomonas</taxon>
    </lineage>
</organism>
<dbReference type="Proteomes" id="UP000183915">
    <property type="component" value="Unassembled WGS sequence"/>
</dbReference>
<feature type="region of interest" description="Disordered" evidence="4">
    <location>
        <begin position="1"/>
        <end position="23"/>
    </location>
</feature>
<feature type="domain" description="Pyosin/cloacin translocation" evidence="5">
    <location>
        <begin position="177"/>
        <end position="307"/>
    </location>
</feature>
<keyword evidence="2" id="KW-0044">Antibiotic</keyword>
<feature type="domain" description="Colicin E3-like ribonuclease" evidence="6">
    <location>
        <begin position="323"/>
        <end position="406"/>
    </location>
</feature>
<dbReference type="RefSeq" id="WP_053185791.1">
    <property type="nucleotide sequence ID" value="NZ_FNTT01000002.1"/>
</dbReference>
<sequence length="409" mass="44511">MATRKKDIPQVRNPPGGDGHHVTYRDMTASELAEREARQLAYEAMLARQAAYERERWATVDKKPVFSVTGSVFAKSCKLPNGIIDYSNPSGYVPADLVKQYGELMWLGGRSADPSGTIPLKRIGAGTVPVTLGRLALGGSATSSAAVAGGTVGAALLTGIVALLWPSNLGDSALYSEDQLRDLKQARSRMRLSVEQQADGSLKGYGFYTGQHPDWEMVDVVQFTSRADQFIADLGDGIELIWTPATNPADTLGIPALEAAPQAPSIWIYPPTAMADSIIVDPIYPPEYRDFILVFPVDSGVRPVYVVLSVRRKGMAETGHDYHPAPKTHEIVGFPGLKRGKKKTPVQGGGGLRDRWFDAKGRTIYEWDSSHGELEAYRSSDGSHLGAFDHITGEQTDGPKKNRNIKKYL</sequence>
<evidence type="ECO:0000256" key="1">
    <source>
        <dbReference type="ARBA" id="ARBA00022529"/>
    </source>
</evidence>
<dbReference type="Pfam" id="PF09000">
    <property type="entry name" value="Cytotoxic"/>
    <property type="match status" value="1"/>
</dbReference>
<evidence type="ECO:0000259" key="6">
    <source>
        <dbReference type="Pfam" id="PF09000"/>
    </source>
</evidence>
<evidence type="ECO:0000256" key="2">
    <source>
        <dbReference type="ARBA" id="ARBA00023022"/>
    </source>
</evidence>
<dbReference type="Pfam" id="PF06958">
    <property type="entry name" value="Pyocin_S"/>
    <property type="match status" value="1"/>
</dbReference>
<dbReference type="SUPFAM" id="SSF63840">
    <property type="entry name" value="Ribonuclease domain of colicin E3"/>
    <property type="match status" value="1"/>
</dbReference>
<evidence type="ECO:0000256" key="4">
    <source>
        <dbReference type="SAM" id="MobiDB-lite"/>
    </source>
</evidence>
<dbReference type="Gene3D" id="3.10.380.10">
    <property type="entry name" value="Colicin E3-like ribonuclease domain"/>
    <property type="match status" value="1"/>
</dbReference>
<gene>
    <name evidence="7" type="ORF">SAMN04490188_2989</name>
</gene>
<dbReference type="InterPro" id="IPR036302">
    <property type="entry name" value="Pyosin/cloacin_T_dom_sf"/>
</dbReference>